<reference evidence="1 2" key="1">
    <citation type="submission" date="2024-09" db="EMBL/GenBank/DDBJ databases">
        <title>The Natural Products Discovery Center: Release of the First 8490 Sequenced Strains for Exploring Actinobacteria Biosynthetic Diversity.</title>
        <authorList>
            <person name="Kalkreuter E."/>
            <person name="Kautsar S.A."/>
            <person name="Yang D."/>
            <person name="Bader C.D."/>
            <person name="Teijaro C.N."/>
            <person name="Fluegel L."/>
            <person name="Davis C.M."/>
            <person name="Simpson J.R."/>
            <person name="Lauterbach L."/>
            <person name="Steele A.D."/>
            <person name="Gui C."/>
            <person name="Meng S."/>
            <person name="Li G."/>
            <person name="Viehrig K."/>
            <person name="Ye F."/>
            <person name="Su P."/>
            <person name="Kiefer A.F."/>
            <person name="Nichols A."/>
            <person name="Cepeda A.J."/>
            <person name="Yan W."/>
            <person name="Fan B."/>
            <person name="Jiang Y."/>
            <person name="Adhikari A."/>
            <person name="Zheng C.-J."/>
            <person name="Schuster L."/>
            <person name="Cowan T.M."/>
            <person name="Smanski M.J."/>
            <person name="Chevrette M.G."/>
            <person name="De Carvalho L.P.S."/>
            <person name="Shen B."/>
        </authorList>
    </citation>
    <scope>NUCLEOTIDE SEQUENCE [LARGE SCALE GENOMIC DNA]</scope>
    <source>
        <strain evidence="1 2">NPDC058348</strain>
    </source>
</reference>
<comment type="caution">
    <text evidence="1">The sequence shown here is derived from an EMBL/GenBank/DDBJ whole genome shotgun (WGS) entry which is preliminary data.</text>
</comment>
<sequence length="42" mass="4641">MSRLTRRRFPTGVVLCDPIPDTGTKPLFQLIKRGADAGILTE</sequence>
<protein>
    <submittedName>
        <fullName evidence="1">Uncharacterized protein</fullName>
    </submittedName>
</protein>
<accession>A0ABW6FX13</accession>
<organism evidence="1 2">
    <name type="scientific">Streptomyces albidochromogenes</name>
    <dbReference type="NCBI Taxonomy" id="329524"/>
    <lineage>
        <taxon>Bacteria</taxon>
        <taxon>Bacillati</taxon>
        <taxon>Actinomycetota</taxon>
        <taxon>Actinomycetes</taxon>
        <taxon>Kitasatosporales</taxon>
        <taxon>Streptomycetaceae</taxon>
        <taxon>Streptomyces</taxon>
    </lineage>
</organism>
<dbReference type="Proteomes" id="UP001598448">
    <property type="component" value="Unassembled WGS sequence"/>
</dbReference>
<evidence type="ECO:0000313" key="1">
    <source>
        <dbReference type="EMBL" id="MFD5103331.1"/>
    </source>
</evidence>
<gene>
    <name evidence="1" type="ORF">ACFWJN_30815</name>
</gene>
<keyword evidence="2" id="KW-1185">Reference proteome</keyword>
<proteinExistence type="predicted"/>
<name>A0ABW6FX13_9ACTN</name>
<dbReference type="EMBL" id="JBHXIJ010000370">
    <property type="protein sequence ID" value="MFD5103331.1"/>
    <property type="molecule type" value="Genomic_DNA"/>
</dbReference>
<evidence type="ECO:0000313" key="2">
    <source>
        <dbReference type="Proteomes" id="UP001598448"/>
    </source>
</evidence>
<dbReference type="RefSeq" id="WP_386721536.1">
    <property type="nucleotide sequence ID" value="NZ_JBHXIJ010000370.1"/>
</dbReference>